<dbReference type="GO" id="GO:0016616">
    <property type="term" value="F:oxidoreductase activity, acting on the CH-OH group of donors, NAD or NADP as acceptor"/>
    <property type="evidence" value="ECO:0007669"/>
    <property type="project" value="TreeGrafter"/>
</dbReference>
<feature type="domain" description="Ketoreductase" evidence="4">
    <location>
        <begin position="5"/>
        <end position="189"/>
    </location>
</feature>
<comment type="caution">
    <text evidence="5">The sequence shown here is derived from an EMBL/GenBank/DDBJ whole genome shotgun (WGS) entry which is preliminary data.</text>
</comment>
<dbReference type="SMART" id="SM00822">
    <property type="entry name" value="PKS_KR"/>
    <property type="match status" value="1"/>
</dbReference>
<dbReference type="InterPro" id="IPR002347">
    <property type="entry name" value="SDR_fam"/>
</dbReference>
<gene>
    <name evidence="5" type="ORF">CTB96_01375</name>
</gene>
<keyword evidence="2" id="KW-0560">Oxidoreductase</keyword>
<dbReference type="InterPro" id="IPR036291">
    <property type="entry name" value="NAD(P)-bd_dom_sf"/>
</dbReference>
<dbReference type="InterPro" id="IPR057326">
    <property type="entry name" value="KR_dom"/>
</dbReference>
<dbReference type="CDD" id="cd05233">
    <property type="entry name" value="SDR_c"/>
    <property type="match status" value="1"/>
</dbReference>
<dbReference type="InterPro" id="IPR020904">
    <property type="entry name" value="Sc_DH/Rdtase_CS"/>
</dbReference>
<reference evidence="5 6" key="1">
    <citation type="submission" date="2018-05" db="EMBL/GenBank/DDBJ databases">
        <title>Genetic diversity of glacier-inhabiting Cryobacterium bacteria in China and description of Cryobacterium mengkeensis sp. nov. and Arthrobacter glacialis sp. nov.</title>
        <authorList>
            <person name="Liu Q."/>
            <person name="Xin Y.-H."/>
        </authorList>
    </citation>
    <scope>NUCLEOTIDE SEQUENCE [LARGE SCALE GENOMIC DNA]</scope>
    <source>
        <strain evidence="5 6">SK-1</strain>
    </source>
</reference>
<sequence>MTERPLAVITGGARGIGRQIAADLVTRGYRVVIGDLDEEATRRTAAELGAAVTGVRLDITDRALVAETIDFVESTIGPIAVWVNNAGIMPTGAFASQDAALARAVIDVDYAALVEVTSAILPRFLSRNAGTLINLGSATGLKPLAGLAVYSGAKAAVIGFSDALRRELRGTGVRVRVILPNLVSTPMGAGITPPRFSPAVTPEQVSRAVVRAIDHGPFAVTVPRVLGPVLRVSRLLPTAAQDWLDDRIGTDRIGLGGDPAARAAYQAGLPAEPR</sequence>
<accession>A0A318A5Z2</accession>
<dbReference type="PANTHER" id="PTHR24322">
    <property type="entry name" value="PKSB"/>
    <property type="match status" value="1"/>
</dbReference>
<dbReference type="OrthoDB" id="9792003at2"/>
<evidence type="ECO:0000313" key="6">
    <source>
        <dbReference type="Proteomes" id="UP000246722"/>
    </source>
</evidence>
<dbReference type="PANTHER" id="PTHR24322:SF736">
    <property type="entry name" value="RETINOL DEHYDROGENASE 10"/>
    <property type="match status" value="1"/>
</dbReference>
<evidence type="ECO:0000313" key="5">
    <source>
        <dbReference type="EMBL" id="PXA72781.1"/>
    </source>
</evidence>
<dbReference type="Gene3D" id="3.40.50.720">
    <property type="entry name" value="NAD(P)-binding Rossmann-like Domain"/>
    <property type="match status" value="1"/>
</dbReference>
<dbReference type="AlphaFoldDB" id="A0A318A5Z2"/>
<dbReference type="PRINTS" id="PR00081">
    <property type="entry name" value="GDHRDH"/>
</dbReference>
<name>A0A318A5Z2_9MICO</name>
<proteinExistence type="inferred from homology"/>
<dbReference type="RefSeq" id="WP_110125109.1">
    <property type="nucleotide sequence ID" value="NZ_QHLY01000004.1"/>
</dbReference>
<protein>
    <submittedName>
        <fullName evidence="5">Short-chain dehydrogenase</fullName>
    </submittedName>
</protein>
<evidence type="ECO:0000256" key="2">
    <source>
        <dbReference type="ARBA" id="ARBA00023002"/>
    </source>
</evidence>
<keyword evidence="6" id="KW-1185">Reference proteome</keyword>
<organism evidence="5 6">
    <name type="scientific">Cryobacterium arcticum</name>
    <dbReference type="NCBI Taxonomy" id="670052"/>
    <lineage>
        <taxon>Bacteria</taxon>
        <taxon>Bacillati</taxon>
        <taxon>Actinomycetota</taxon>
        <taxon>Actinomycetes</taxon>
        <taxon>Micrococcales</taxon>
        <taxon>Microbacteriaceae</taxon>
        <taxon>Cryobacterium</taxon>
    </lineage>
</organism>
<dbReference type="PROSITE" id="PS00061">
    <property type="entry name" value="ADH_SHORT"/>
    <property type="match status" value="1"/>
</dbReference>
<dbReference type="EMBL" id="QHLY01000004">
    <property type="protein sequence ID" value="PXA72781.1"/>
    <property type="molecule type" value="Genomic_DNA"/>
</dbReference>
<dbReference type="Pfam" id="PF00106">
    <property type="entry name" value="adh_short"/>
    <property type="match status" value="1"/>
</dbReference>
<evidence type="ECO:0000256" key="1">
    <source>
        <dbReference type="ARBA" id="ARBA00006484"/>
    </source>
</evidence>
<evidence type="ECO:0000259" key="4">
    <source>
        <dbReference type="SMART" id="SM00822"/>
    </source>
</evidence>
<comment type="similarity">
    <text evidence="1 3">Belongs to the short-chain dehydrogenases/reductases (SDR) family.</text>
</comment>
<dbReference type="PRINTS" id="PR00080">
    <property type="entry name" value="SDRFAMILY"/>
</dbReference>
<dbReference type="SUPFAM" id="SSF51735">
    <property type="entry name" value="NAD(P)-binding Rossmann-fold domains"/>
    <property type="match status" value="1"/>
</dbReference>
<dbReference type="Proteomes" id="UP000246722">
    <property type="component" value="Unassembled WGS sequence"/>
</dbReference>
<evidence type="ECO:0000256" key="3">
    <source>
        <dbReference type="RuleBase" id="RU000363"/>
    </source>
</evidence>